<dbReference type="AlphaFoldDB" id="K0TEH7"/>
<dbReference type="GO" id="GO:0016787">
    <property type="term" value="F:hydrolase activity"/>
    <property type="evidence" value="ECO:0007669"/>
    <property type="project" value="UniProtKB-KW"/>
</dbReference>
<dbReference type="EMBL" id="AGNL01001320">
    <property type="protein sequence ID" value="EJK77103.1"/>
    <property type="molecule type" value="Genomic_DNA"/>
</dbReference>
<comment type="catalytic activity">
    <reaction evidence="5">
        <text>GTP + H2O = GDP + phosphate + H(+)</text>
        <dbReference type="Rhea" id="RHEA:19669"/>
        <dbReference type="ChEBI" id="CHEBI:15377"/>
        <dbReference type="ChEBI" id="CHEBI:15378"/>
        <dbReference type="ChEBI" id="CHEBI:37565"/>
        <dbReference type="ChEBI" id="CHEBI:43474"/>
        <dbReference type="ChEBI" id="CHEBI:58189"/>
    </reaction>
    <physiologicalReaction direction="left-to-right" evidence="5">
        <dbReference type="Rhea" id="RHEA:19670"/>
    </physiologicalReaction>
</comment>
<dbReference type="OrthoDB" id="272672at2759"/>
<dbReference type="Proteomes" id="UP000266841">
    <property type="component" value="Unassembled WGS sequence"/>
</dbReference>
<keyword evidence="3" id="KW-0143">Chaperone</keyword>
<dbReference type="InterPro" id="IPR027417">
    <property type="entry name" value="P-loop_NTPase"/>
</dbReference>
<keyword evidence="1" id="KW-0547">Nucleotide-binding</keyword>
<accession>K0TEH7</accession>
<dbReference type="InterPro" id="IPR051927">
    <property type="entry name" value="Zn_Chap_cDPG_Synth"/>
</dbReference>
<dbReference type="SMART" id="SM00833">
    <property type="entry name" value="CobW_C"/>
    <property type="match status" value="1"/>
</dbReference>
<protein>
    <recommendedName>
        <fullName evidence="7">CobW C-terminal domain-containing protein</fullName>
    </recommendedName>
</protein>
<feature type="compositionally biased region" description="Basic and acidic residues" evidence="6">
    <location>
        <begin position="452"/>
        <end position="489"/>
    </location>
</feature>
<feature type="region of interest" description="Disordered" evidence="6">
    <location>
        <begin position="174"/>
        <end position="195"/>
    </location>
</feature>
<feature type="compositionally biased region" description="Basic and acidic residues" evidence="6">
    <location>
        <begin position="497"/>
        <end position="511"/>
    </location>
</feature>
<evidence type="ECO:0000256" key="6">
    <source>
        <dbReference type="SAM" id="MobiDB-lite"/>
    </source>
</evidence>
<name>K0TEH7_THAOC</name>
<dbReference type="InterPro" id="IPR011629">
    <property type="entry name" value="CobW-like_C"/>
</dbReference>
<dbReference type="Pfam" id="PF02492">
    <property type="entry name" value="cobW"/>
    <property type="match status" value="1"/>
</dbReference>
<feature type="region of interest" description="Disordered" evidence="6">
    <location>
        <begin position="442"/>
        <end position="528"/>
    </location>
</feature>
<evidence type="ECO:0000256" key="1">
    <source>
        <dbReference type="ARBA" id="ARBA00022741"/>
    </source>
</evidence>
<evidence type="ECO:0000256" key="4">
    <source>
        <dbReference type="ARBA" id="ARBA00034320"/>
    </source>
</evidence>
<dbReference type="Pfam" id="PF07683">
    <property type="entry name" value="CobW_C"/>
    <property type="match status" value="1"/>
</dbReference>
<dbReference type="InterPro" id="IPR003495">
    <property type="entry name" value="CobW/HypB/UreG_nucleotide-bd"/>
</dbReference>
<proteinExistence type="inferred from homology"/>
<evidence type="ECO:0000256" key="5">
    <source>
        <dbReference type="ARBA" id="ARBA00049117"/>
    </source>
</evidence>
<dbReference type="OMA" id="MEEDWIS"/>
<feature type="domain" description="CobW C-terminal" evidence="7">
    <location>
        <begin position="538"/>
        <end position="696"/>
    </location>
</feature>
<evidence type="ECO:0000313" key="8">
    <source>
        <dbReference type="EMBL" id="EJK77103.1"/>
    </source>
</evidence>
<dbReference type="CDD" id="cd03112">
    <property type="entry name" value="CobW-like"/>
    <property type="match status" value="1"/>
</dbReference>
<evidence type="ECO:0000256" key="3">
    <source>
        <dbReference type="ARBA" id="ARBA00023186"/>
    </source>
</evidence>
<keyword evidence="2" id="KW-0378">Hydrolase</keyword>
<dbReference type="eggNOG" id="KOG2743">
    <property type="taxonomic scope" value="Eukaryota"/>
</dbReference>
<dbReference type="Gene3D" id="3.40.50.300">
    <property type="entry name" value="P-loop containing nucleotide triphosphate hydrolases"/>
    <property type="match status" value="1"/>
</dbReference>
<gene>
    <name evidence="8" type="ORF">THAOC_01086</name>
</gene>
<reference evidence="8 9" key="1">
    <citation type="journal article" date="2012" name="Genome Biol.">
        <title>Genome and low-iron response of an oceanic diatom adapted to chronic iron limitation.</title>
        <authorList>
            <person name="Lommer M."/>
            <person name="Specht M."/>
            <person name="Roy A.S."/>
            <person name="Kraemer L."/>
            <person name="Andreson R."/>
            <person name="Gutowska M.A."/>
            <person name="Wolf J."/>
            <person name="Bergner S.V."/>
            <person name="Schilhabel M.B."/>
            <person name="Klostermeier U.C."/>
            <person name="Beiko R.G."/>
            <person name="Rosenstiel P."/>
            <person name="Hippler M."/>
            <person name="Laroche J."/>
        </authorList>
    </citation>
    <scope>NUCLEOTIDE SEQUENCE [LARGE SCALE GENOMIC DNA]</scope>
    <source>
        <strain evidence="8 9">CCMP1005</strain>
    </source>
</reference>
<dbReference type="SUPFAM" id="SSF52540">
    <property type="entry name" value="P-loop containing nucleoside triphosphate hydrolases"/>
    <property type="match status" value="1"/>
</dbReference>
<sequence>MIDDRSGRKDARDEWVFGGLDGGDERALIGCEWGSNVWAVEIRQACLLGGRKRPKEAERVEAEVKEDTFPVAVRLRRTHGHTDTLVLLPFDFAPPGGERKTLHGTPTFIPSLPAMQSFIGHLLVMAMSSRLVSSRRLQGPLRRLSSLSHVAPRRHGRSAFLPVATAFSNSAAPSRRTVSRATPPLHTASASGTDIEDKLADKRPVPIILLAGFLGSGKTSTLKHLLENNSNVKIGTIVNDVASVNIDAKLIANSSSRGDLVESGAQGVIELQNGCACCSIADELFSSIIELTQNGRRELDAIVIELSGVADPQAVVSNWKEETSRGHPATRIACLDKTVTLVDACTFGTDWMSWDVVADRDEWMQGESPTAVERKVPELLAEQVEAADLLLVNKIDIAGGEQSKVAKVVARGLNEKASVVETEYGRVDVNELLGNLLDQELEETDSRNTGNSHEHSHEHSGHDHEHSHSEHSEHEASSHSHDHGDHGDHDDESECNDPSHSHSHSHEHSSECSDPGCTDTSHSHSHDHGALAENHLGITSFVYKTAVPFNTSRLMVLLNSWPIPIKDNLDFASGESFVDEGAKDNVFRGVLRSKGFAWLSPANWGSREGCDNWRHETAMYWSHAGKHFGIETAGKWWAGLDKDQIRPYFANNMKEYERIMEEDWISDEWGDRRQELVFIGINLDEDAIRKELDHCLCTEEELAVYRKNVKRYIVREEAAVTMLRRELN</sequence>
<evidence type="ECO:0000259" key="7">
    <source>
        <dbReference type="SMART" id="SM00833"/>
    </source>
</evidence>
<dbReference type="GO" id="GO:0000166">
    <property type="term" value="F:nucleotide binding"/>
    <property type="evidence" value="ECO:0007669"/>
    <property type="project" value="UniProtKB-KW"/>
</dbReference>
<keyword evidence="9" id="KW-1185">Reference proteome</keyword>
<evidence type="ECO:0000256" key="2">
    <source>
        <dbReference type="ARBA" id="ARBA00022801"/>
    </source>
</evidence>
<dbReference type="PANTHER" id="PTHR43603">
    <property type="entry name" value="COBW DOMAIN-CONTAINING PROTEIN DDB_G0274527"/>
    <property type="match status" value="1"/>
</dbReference>
<organism evidence="8 9">
    <name type="scientific">Thalassiosira oceanica</name>
    <name type="common">Marine diatom</name>
    <dbReference type="NCBI Taxonomy" id="159749"/>
    <lineage>
        <taxon>Eukaryota</taxon>
        <taxon>Sar</taxon>
        <taxon>Stramenopiles</taxon>
        <taxon>Ochrophyta</taxon>
        <taxon>Bacillariophyta</taxon>
        <taxon>Coscinodiscophyceae</taxon>
        <taxon>Thalassiosirophycidae</taxon>
        <taxon>Thalassiosirales</taxon>
        <taxon>Thalassiosiraceae</taxon>
        <taxon>Thalassiosira</taxon>
    </lineage>
</organism>
<dbReference type="SUPFAM" id="SSF90002">
    <property type="entry name" value="Hypothetical protein YjiA, C-terminal domain"/>
    <property type="match status" value="1"/>
</dbReference>
<dbReference type="Gene3D" id="3.30.1220.10">
    <property type="entry name" value="CobW-like, C-terminal domain"/>
    <property type="match status" value="1"/>
</dbReference>
<evidence type="ECO:0000313" key="9">
    <source>
        <dbReference type="Proteomes" id="UP000266841"/>
    </source>
</evidence>
<dbReference type="InterPro" id="IPR036627">
    <property type="entry name" value="CobW-likC_sf"/>
</dbReference>
<dbReference type="PANTHER" id="PTHR43603:SF1">
    <property type="entry name" value="ZINC-REGULATED GTPASE METALLOPROTEIN ACTIVATOR 1"/>
    <property type="match status" value="1"/>
</dbReference>
<comment type="caution">
    <text evidence="8">The sequence shown here is derived from an EMBL/GenBank/DDBJ whole genome shotgun (WGS) entry which is preliminary data.</text>
</comment>
<comment type="similarity">
    <text evidence="4">Belongs to the SIMIBI class G3E GTPase family. ZNG1 subfamily.</text>
</comment>